<sequence>ADRGLLTTRQTHTSRIKTVGPATAPSQSSPPSNLHSFVRAIRVTLTRIENGLFLSGLRIIQNESGLTDEQSALFNFQSALLVLLLIICTSAYCHQLFPSFMDRNKTSPIWGSFWKAARVGERLSPYISVCCLIFAVRIPLLSIKIQRITRIGTNVHWYLEFPAQ</sequence>
<comment type="similarity">
    <text evidence="3">Belongs to the KISH family.</text>
</comment>
<gene>
    <name evidence="10" type="ORF">BGTH12_LOCUS6525</name>
</gene>
<evidence type="ECO:0000256" key="9">
    <source>
        <dbReference type="SAM" id="Phobius"/>
    </source>
</evidence>
<dbReference type="InterPro" id="IPR051523">
    <property type="entry name" value="KISH_domain"/>
</dbReference>
<organism evidence="10 11">
    <name type="scientific">Blumeria graminis f. sp. triticale</name>
    <dbReference type="NCBI Taxonomy" id="1689686"/>
    <lineage>
        <taxon>Eukaryota</taxon>
        <taxon>Fungi</taxon>
        <taxon>Dikarya</taxon>
        <taxon>Ascomycota</taxon>
        <taxon>Pezizomycotina</taxon>
        <taxon>Leotiomycetes</taxon>
        <taxon>Erysiphales</taxon>
        <taxon>Erysiphaceae</taxon>
        <taxon>Blumeria</taxon>
    </lineage>
</organism>
<feature type="transmembrane region" description="Helical" evidence="9">
    <location>
        <begin position="123"/>
        <end position="140"/>
    </location>
</feature>
<evidence type="ECO:0000313" key="10">
    <source>
        <dbReference type="EMBL" id="CAD6505167.1"/>
    </source>
</evidence>
<evidence type="ECO:0000256" key="4">
    <source>
        <dbReference type="ARBA" id="ARBA00022692"/>
    </source>
</evidence>
<keyword evidence="7" id="KW-0333">Golgi apparatus</keyword>
<comment type="caution">
    <text evidence="10">The sequence shown here is derived from an EMBL/GenBank/DDBJ whole genome shotgun (WGS) entry which is preliminary data.</text>
</comment>
<evidence type="ECO:0000256" key="6">
    <source>
        <dbReference type="ARBA" id="ARBA00022989"/>
    </source>
</evidence>
<evidence type="ECO:0000256" key="7">
    <source>
        <dbReference type="ARBA" id="ARBA00023034"/>
    </source>
</evidence>
<keyword evidence="5" id="KW-0732">Signal</keyword>
<dbReference type="EMBL" id="CAJHIT010000009">
    <property type="protein sequence ID" value="CAD6505167.1"/>
    <property type="molecule type" value="Genomic_DNA"/>
</dbReference>
<proteinExistence type="inferred from homology"/>
<keyword evidence="4 9" id="KW-0812">Transmembrane</keyword>
<keyword evidence="8 9" id="KW-0472">Membrane</keyword>
<dbReference type="Proteomes" id="UP000683417">
    <property type="component" value="Unassembled WGS sequence"/>
</dbReference>
<dbReference type="GO" id="GO:0000139">
    <property type="term" value="C:Golgi membrane"/>
    <property type="evidence" value="ECO:0007669"/>
    <property type="project" value="UniProtKB-SubCell"/>
</dbReference>
<comment type="subcellular location">
    <subcellularLocation>
        <location evidence="2">Golgi apparatus membrane</location>
        <topology evidence="2">Single-pass type I membrane protein</topology>
    </subcellularLocation>
</comment>
<reference evidence="10" key="1">
    <citation type="submission" date="2020-10" db="EMBL/GenBank/DDBJ databases">
        <authorList>
            <person name="Muller C M."/>
        </authorList>
    </citation>
    <scope>NUCLEOTIDE SEQUENCE</scope>
    <source>
        <strain evidence="10">THUN-12</strain>
    </source>
</reference>
<comment type="function">
    <text evidence="1">Involved in the early part of the secretory pathway.</text>
</comment>
<dbReference type="Pfam" id="PF06842">
    <property type="entry name" value="DUF1242"/>
    <property type="match status" value="1"/>
</dbReference>
<dbReference type="InterPro" id="IPR009653">
    <property type="entry name" value="Ksh1"/>
</dbReference>
<dbReference type="PANTHER" id="PTHR13229">
    <property type="entry name" value="PROTEIN KISH-A"/>
    <property type="match status" value="1"/>
</dbReference>
<evidence type="ECO:0000256" key="5">
    <source>
        <dbReference type="ARBA" id="ARBA00022729"/>
    </source>
</evidence>
<keyword evidence="6 9" id="KW-1133">Transmembrane helix</keyword>
<evidence type="ECO:0000256" key="2">
    <source>
        <dbReference type="ARBA" id="ARBA00004614"/>
    </source>
</evidence>
<accession>A0A9W4D7B7</accession>
<protein>
    <submittedName>
        <fullName evidence="10">BgTH12-00662</fullName>
    </submittedName>
</protein>
<feature type="transmembrane region" description="Helical" evidence="9">
    <location>
        <begin position="79"/>
        <end position="97"/>
    </location>
</feature>
<name>A0A9W4D7B7_BLUGR</name>
<evidence type="ECO:0000256" key="8">
    <source>
        <dbReference type="ARBA" id="ARBA00023136"/>
    </source>
</evidence>
<evidence type="ECO:0000256" key="1">
    <source>
        <dbReference type="ARBA" id="ARBA00002154"/>
    </source>
</evidence>
<dbReference type="AlphaFoldDB" id="A0A9W4D7B7"/>
<evidence type="ECO:0000256" key="3">
    <source>
        <dbReference type="ARBA" id="ARBA00008961"/>
    </source>
</evidence>
<evidence type="ECO:0000313" key="11">
    <source>
        <dbReference type="Proteomes" id="UP000683417"/>
    </source>
</evidence>
<feature type="non-terminal residue" evidence="10">
    <location>
        <position position="164"/>
    </location>
</feature>